<evidence type="ECO:0000313" key="2">
    <source>
        <dbReference type="Proteomes" id="UP000002384"/>
    </source>
</evidence>
<dbReference type="RefSeq" id="WP_015955499.1">
    <property type="nucleotide sequence ID" value="NC_011729.1"/>
</dbReference>
<dbReference type="HOGENOM" id="CLU_2618011_0_0_3"/>
<dbReference type="STRING" id="65393.PCC7424_3514"/>
<sequence>MKINDLEHLEIVNNSETCQKGAVSFPGFSFGSLLGSALSNFTFDSLASGQHGAFAAGESNVLTTAYANNYNVGFTFTYASQAIGLPVL</sequence>
<reference evidence="2" key="1">
    <citation type="journal article" date="2011" name="MBio">
        <title>Novel metabolic attributes of the genus Cyanothece, comprising a group of unicellular nitrogen-fixing Cyanobacteria.</title>
        <authorList>
            <person name="Bandyopadhyay A."/>
            <person name="Elvitigala T."/>
            <person name="Welsh E."/>
            <person name="Stockel J."/>
            <person name="Liberton M."/>
            <person name="Min H."/>
            <person name="Sherman L.A."/>
            <person name="Pakrasi H.B."/>
        </authorList>
    </citation>
    <scope>NUCLEOTIDE SEQUENCE [LARGE SCALE GENOMIC DNA]</scope>
    <source>
        <strain evidence="2">PCC 7424</strain>
    </source>
</reference>
<evidence type="ECO:0000313" key="1">
    <source>
        <dbReference type="EMBL" id="ACK71906.1"/>
    </source>
</evidence>
<organism evidence="1 2">
    <name type="scientific">Gloeothece citriformis (strain PCC 7424)</name>
    <name type="common">Cyanothece sp. (strain PCC 7424)</name>
    <dbReference type="NCBI Taxonomy" id="65393"/>
    <lineage>
        <taxon>Bacteria</taxon>
        <taxon>Bacillati</taxon>
        <taxon>Cyanobacteriota</taxon>
        <taxon>Cyanophyceae</taxon>
        <taxon>Oscillatoriophycideae</taxon>
        <taxon>Chroococcales</taxon>
        <taxon>Aphanothecaceae</taxon>
        <taxon>Gloeothece</taxon>
        <taxon>Gloeothece citriformis</taxon>
    </lineage>
</organism>
<gene>
    <name evidence="1" type="ordered locus">PCC7424_3514</name>
</gene>
<dbReference type="KEGG" id="cyc:PCC7424_3514"/>
<accession>B7KGH9</accession>
<dbReference type="EMBL" id="CP001291">
    <property type="protein sequence ID" value="ACK71906.1"/>
    <property type="molecule type" value="Genomic_DNA"/>
</dbReference>
<keyword evidence="2" id="KW-1185">Reference proteome</keyword>
<proteinExistence type="predicted"/>
<dbReference type="Proteomes" id="UP000002384">
    <property type="component" value="Chromosome"/>
</dbReference>
<dbReference type="AlphaFoldDB" id="B7KGH9"/>
<protein>
    <submittedName>
        <fullName evidence="1">Uncharacterized protein</fullName>
    </submittedName>
</protein>
<dbReference type="OrthoDB" id="582804at2"/>
<name>B7KGH9_GLOC7</name>